<accession>A0ABY5HC17</accession>
<proteinExistence type="predicted"/>
<reference evidence="1" key="1">
    <citation type="submission" date="2021-04" db="EMBL/GenBank/DDBJ databases">
        <title>Oceanospirillales bacteria with DddD are important DMSP degraders in coastal seawater.</title>
        <authorList>
            <person name="Liu J."/>
        </authorList>
    </citation>
    <scope>NUCLEOTIDE SEQUENCE</scope>
    <source>
        <strain evidence="1">D13-4</strain>
    </source>
</reference>
<keyword evidence="2" id="KW-1185">Reference proteome</keyword>
<dbReference type="InterPro" id="IPR010710">
    <property type="entry name" value="DUF1289"/>
</dbReference>
<sequence>MLSSTSSEERAASEAVASPCRRQCCLDERDMCLGCGRLLTEILEWRRADNGRRRLICQDAQARLQQRR</sequence>
<dbReference type="Proteomes" id="UP001059672">
    <property type="component" value="Chromosome"/>
</dbReference>
<dbReference type="Pfam" id="PF06945">
    <property type="entry name" value="DUF1289"/>
    <property type="match status" value="1"/>
</dbReference>
<evidence type="ECO:0000313" key="2">
    <source>
        <dbReference type="Proteomes" id="UP001059672"/>
    </source>
</evidence>
<organism evidence="1 2">
    <name type="scientific">Pseudomonas benzenivorans</name>
    <dbReference type="NCBI Taxonomy" id="556533"/>
    <lineage>
        <taxon>Bacteria</taxon>
        <taxon>Pseudomonadati</taxon>
        <taxon>Pseudomonadota</taxon>
        <taxon>Gammaproteobacteria</taxon>
        <taxon>Pseudomonadales</taxon>
        <taxon>Pseudomonadaceae</taxon>
        <taxon>Pseudomonas</taxon>
    </lineage>
</organism>
<dbReference type="EMBL" id="CP073346">
    <property type="protein sequence ID" value="UTW09900.1"/>
    <property type="molecule type" value="Genomic_DNA"/>
</dbReference>
<evidence type="ECO:0000313" key="1">
    <source>
        <dbReference type="EMBL" id="UTW09900.1"/>
    </source>
</evidence>
<dbReference type="PANTHER" id="PTHR35175">
    <property type="entry name" value="DUF1289 DOMAIN-CONTAINING PROTEIN"/>
    <property type="match status" value="1"/>
</dbReference>
<name>A0ABY5HC17_9PSED</name>
<protein>
    <submittedName>
        <fullName evidence="1">DUF1289 domain-containing protein</fullName>
    </submittedName>
</protein>
<dbReference type="PANTHER" id="PTHR35175:SF2">
    <property type="entry name" value="DUF1289 DOMAIN-CONTAINING PROTEIN"/>
    <property type="match status" value="1"/>
</dbReference>
<gene>
    <name evidence="1" type="ORF">KDW96_10820</name>
</gene>